<evidence type="ECO:0000256" key="9">
    <source>
        <dbReference type="SAM" id="SignalP"/>
    </source>
</evidence>
<feature type="domain" description="PSI" evidence="10">
    <location>
        <begin position="451"/>
        <end position="507"/>
    </location>
</feature>
<dbReference type="PROSITE" id="PS51257">
    <property type="entry name" value="PROKAR_LIPOPROTEIN"/>
    <property type="match status" value="1"/>
</dbReference>
<keyword evidence="5 8" id="KW-0472">Membrane</keyword>
<protein>
    <recommendedName>
        <fullName evidence="10">PSI domain-containing protein</fullName>
    </recommendedName>
</protein>
<evidence type="ECO:0000259" key="10">
    <source>
        <dbReference type="SMART" id="SM00423"/>
    </source>
</evidence>
<evidence type="ECO:0000256" key="3">
    <source>
        <dbReference type="ARBA" id="ARBA00022729"/>
    </source>
</evidence>
<dbReference type="SMART" id="SM00423">
    <property type="entry name" value="PSI"/>
    <property type="match status" value="1"/>
</dbReference>
<evidence type="ECO:0000256" key="7">
    <source>
        <dbReference type="SAM" id="MobiDB-lite"/>
    </source>
</evidence>
<keyword evidence="12" id="KW-1185">Reference proteome</keyword>
<feature type="region of interest" description="Disordered" evidence="7">
    <location>
        <begin position="81"/>
        <end position="126"/>
    </location>
</feature>
<dbReference type="InterPro" id="IPR031152">
    <property type="entry name" value="PLXDC"/>
</dbReference>
<feature type="transmembrane region" description="Helical" evidence="8">
    <location>
        <begin position="549"/>
        <end position="573"/>
    </location>
</feature>
<feature type="chain" id="PRO_5042850107" description="PSI domain-containing protein" evidence="9">
    <location>
        <begin position="24"/>
        <end position="608"/>
    </location>
</feature>
<gene>
    <name evidence="11" type="ORF">R5R35_001473</name>
</gene>
<dbReference type="Proteomes" id="UP001378592">
    <property type="component" value="Unassembled WGS sequence"/>
</dbReference>
<evidence type="ECO:0000313" key="12">
    <source>
        <dbReference type="Proteomes" id="UP001378592"/>
    </source>
</evidence>
<keyword evidence="6" id="KW-0325">Glycoprotein</keyword>
<dbReference type="EMBL" id="JAZDUA010000236">
    <property type="protein sequence ID" value="KAK7863266.1"/>
    <property type="molecule type" value="Genomic_DNA"/>
</dbReference>
<evidence type="ECO:0000256" key="5">
    <source>
        <dbReference type="ARBA" id="ARBA00023136"/>
    </source>
</evidence>
<feature type="signal peptide" evidence="9">
    <location>
        <begin position="1"/>
        <end position="23"/>
    </location>
</feature>
<feature type="compositionally biased region" description="Low complexity" evidence="7">
    <location>
        <begin position="90"/>
        <end position="111"/>
    </location>
</feature>
<dbReference type="PANTHER" id="PTHR13055">
    <property type="entry name" value="TUMOR ENDOTHELIAL MARKER 7 RELATED"/>
    <property type="match status" value="1"/>
</dbReference>
<sequence length="608" mass="67301">MAMLVRWLSACICVFLLVSCGNGVQLSHAGESYYRYDSDSRSMLSYSDVVLKNEDRSSILRAKRYLAGEFDDLSLGRMSLTSDTGNVQDSGGKSSGGSNTTTTVNDTANGTLEPEATRISSKPVNASEPKTGGNYMSAHNVSSPVTPIANATNSNQTVVPLASPNATNVNASTVTTETVINDNATVTEKNTTVNMNDSAPTSTIPGKINSTVSGDDITIANFEDDNVTLTRHNITSYKNDSHVYYNSTFVSSNEKLGKYYWIDMDSHPHAQTNDMLSQSHRRAATVKLSFDFPFYGHTVRNVTIATGGFLYTGDYVHSWLAATQYIAPLMANFDTSLSNESYVKYMDNGTQFTVQWDKVKLQDKQDSGVFTFQATLRKTGDIIFVYQSVPVVISNITDENHPVKVGLSDAYIIDRHVLFVRRKTIYEYHRITFEQLPISNWTVINLIALPTCLEGTDCESCLSRKVGFECFWCPKTKKCSNGIDRNRQEWIMSDCDSQSINNVSSCPAVYNIAEVEKSTTTLPSTPELEMQTEQTVTAMLADESNSVNVSALIGILICVGTLLSLTSWALYAYRNPHTTSGQFLIKYRPSQWSWRRGEARYTAATIHM</sequence>
<dbReference type="Pfam" id="PF01437">
    <property type="entry name" value="PSI"/>
    <property type="match status" value="1"/>
</dbReference>
<dbReference type="PANTHER" id="PTHR13055:SF12">
    <property type="entry name" value="LD40707P"/>
    <property type="match status" value="1"/>
</dbReference>
<reference evidence="11 12" key="1">
    <citation type="submission" date="2024-03" db="EMBL/GenBank/DDBJ databases">
        <title>The genome assembly and annotation of the cricket Gryllus longicercus Weissman &amp; Gray.</title>
        <authorList>
            <person name="Szrajer S."/>
            <person name="Gray D."/>
            <person name="Ylla G."/>
        </authorList>
    </citation>
    <scope>NUCLEOTIDE SEQUENCE [LARGE SCALE GENOMIC DNA]</scope>
    <source>
        <strain evidence="11">DAG 2021-001</strain>
        <tissue evidence="11">Whole body minus gut</tissue>
    </source>
</reference>
<keyword evidence="3 9" id="KW-0732">Signal</keyword>
<evidence type="ECO:0000313" key="11">
    <source>
        <dbReference type="EMBL" id="KAK7863266.1"/>
    </source>
</evidence>
<keyword evidence="4 8" id="KW-1133">Transmembrane helix</keyword>
<comment type="caution">
    <text evidence="11">The sequence shown here is derived from an EMBL/GenBank/DDBJ whole genome shotgun (WGS) entry which is preliminary data.</text>
</comment>
<dbReference type="GO" id="GO:0016020">
    <property type="term" value="C:membrane"/>
    <property type="evidence" value="ECO:0007669"/>
    <property type="project" value="UniProtKB-SubCell"/>
</dbReference>
<comment type="subcellular location">
    <subcellularLocation>
        <location evidence="1">Membrane</location>
        <topology evidence="1">Single-pass type I membrane protein</topology>
    </subcellularLocation>
</comment>
<organism evidence="11 12">
    <name type="scientific">Gryllus longicercus</name>
    <dbReference type="NCBI Taxonomy" id="2509291"/>
    <lineage>
        <taxon>Eukaryota</taxon>
        <taxon>Metazoa</taxon>
        <taxon>Ecdysozoa</taxon>
        <taxon>Arthropoda</taxon>
        <taxon>Hexapoda</taxon>
        <taxon>Insecta</taxon>
        <taxon>Pterygota</taxon>
        <taxon>Neoptera</taxon>
        <taxon>Polyneoptera</taxon>
        <taxon>Orthoptera</taxon>
        <taxon>Ensifera</taxon>
        <taxon>Gryllidea</taxon>
        <taxon>Grylloidea</taxon>
        <taxon>Gryllidae</taxon>
        <taxon>Gryllinae</taxon>
        <taxon>Gryllus</taxon>
    </lineage>
</organism>
<dbReference type="InterPro" id="IPR016201">
    <property type="entry name" value="PSI"/>
</dbReference>
<proteinExistence type="predicted"/>
<evidence type="ECO:0000256" key="2">
    <source>
        <dbReference type="ARBA" id="ARBA00022692"/>
    </source>
</evidence>
<evidence type="ECO:0000256" key="6">
    <source>
        <dbReference type="ARBA" id="ARBA00023180"/>
    </source>
</evidence>
<dbReference type="InterPro" id="IPR002165">
    <property type="entry name" value="Plexin_repeat"/>
</dbReference>
<evidence type="ECO:0000256" key="1">
    <source>
        <dbReference type="ARBA" id="ARBA00004479"/>
    </source>
</evidence>
<accession>A0AAN9Z3J5</accession>
<evidence type="ECO:0000256" key="8">
    <source>
        <dbReference type="SAM" id="Phobius"/>
    </source>
</evidence>
<keyword evidence="2 8" id="KW-0812">Transmembrane</keyword>
<name>A0AAN9Z3J5_9ORTH</name>
<evidence type="ECO:0000256" key="4">
    <source>
        <dbReference type="ARBA" id="ARBA00022989"/>
    </source>
</evidence>
<dbReference type="AlphaFoldDB" id="A0AAN9Z3J5"/>